<sequence>MMNTKMFLKAFAATLLMVSCGEKDDNNPVVPVGKAADVLIQTAIVNQDGQSGSGYIQLLEGIAPRTVDNKNAIPAGVSIPPFVYKNWIFTLPNFFGSDVSEIGKLVRENGQLKKVGALPVPGMSQATHLTFVNDTKAYVGLTGLGKIFIFNPTTMEKTGEIDLNTYGDPNPEPSGMIVRDNHLFVTLGQWKAGTWFPKEKVVEVLIIDIQTDEVIKHIKETKSEFSFPTNPGDKILMDADKNIYIHCIGAYGEVPGFDGGILRIKAGETDFDPDYIIKFNETVISGESGKISYLRPANFEFNGKTYGYAYIKEYSSNVVSPLNVAYIPLEIDLNAKTFKRIKELPVTNGYSTALGKYEDKVIFGCTGKTTKGFYVHDPKTGKTSSEPVIKVEGFPQMFYWFEK</sequence>
<dbReference type="InterPro" id="IPR011047">
    <property type="entry name" value="Quinoprotein_ADH-like_sf"/>
</dbReference>
<gene>
    <name evidence="1" type="ORF">RCZ01_15410</name>
</gene>
<evidence type="ECO:0000313" key="2">
    <source>
        <dbReference type="Proteomes" id="UP000398217"/>
    </source>
</evidence>
<reference evidence="2" key="1">
    <citation type="journal article" date="2020" name="Int. J. Syst. Evol. Microbiol.">
        <title>Capnocytophaga felis sp. nov. isolated from the feline oral cavity.</title>
        <authorList>
            <person name="Suzuki M."/>
            <person name="Umeda K."/>
            <person name="Kimura M."/>
            <person name="Imaoka K."/>
            <person name="Morikawa S."/>
            <person name="Maeda K."/>
        </authorList>
    </citation>
    <scope>NUCLEOTIDE SEQUENCE [LARGE SCALE GENOMIC DNA]</scope>
    <source>
        <strain evidence="2">KC07070</strain>
    </source>
</reference>
<organism evidence="1 2">
    <name type="scientific">Capnocytophaga felis</name>
    <dbReference type="NCBI Taxonomy" id="2267611"/>
    <lineage>
        <taxon>Bacteria</taxon>
        <taxon>Pseudomonadati</taxon>
        <taxon>Bacteroidota</taxon>
        <taxon>Flavobacteriia</taxon>
        <taxon>Flavobacteriales</taxon>
        <taxon>Flavobacteriaceae</taxon>
        <taxon>Capnocytophaga</taxon>
    </lineage>
</organism>
<protein>
    <recommendedName>
        <fullName evidence="3">Lipoprotein</fullName>
    </recommendedName>
</protein>
<accession>A0A5M4B9E5</accession>
<dbReference type="RefSeq" id="WP_155284879.1">
    <property type="nucleotide sequence ID" value="NZ_BLBC01000009.1"/>
</dbReference>
<evidence type="ECO:0000313" key="1">
    <source>
        <dbReference type="EMBL" id="GET46239.1"/>
    </source>
</evidence>
<dbReference type="AlphaFoldDB" id="A0A5M4B9E5"/>
<dbReference type="PROSITE" id="PS51257">
    <property type="entry name" value="PROKAR_LIPOPROTEIN"/>
    <property type="match status" value="1"/>
</dbReference>
<evidence type="ECO:0008006" key="3">
    <source>
        <dbReference type="Google" id="ProtNLM"/>
    </source>
</evidence>
<name>A0A5M4B9E5_9FLAO</name>
<dbReference type="SUPFAM" id="SSF50998">
    <property type="entry name" value="Quinoprotein alcohol dehydrogenase-like"/>
    <property type="match status" value="1"/>
</dbReference>
<comment type="caution">
    <text evidence="1">The sequence shown here is derived from an EMBL/GenBank/DDBJ whole genome shotgun (WGS) entry which is preliminary data.</text>
</comment>
<keyword evidence="2" id="KW-1185">Reference proteome</keyword>
<dbReference type="OrthoDB" id="1404180at2"/>
<dbReference type="EMBL" id="BLBC01000009">
    <property type="protein sequence ID" value="GET46239.1"/>
    <property type="molecule type" value="Genomic_DNA"/>
</dbReference>
<dbReference type="InterPro" id="IPR015943">
    <property type="entry name" value="WD40/YVTN_repeat-like_dom_sf"/>
</dbReference>
<dbReference type="Proteomes" id="UP000398217">
    <property type="component" value="Unassembled WGS sequence"/>
</dbReference>
<proteinExistence type="predicted"/>
<dbReference type="Gene3D" id="2.130.10.10">
    <property type="entry name" value="YVTN repeat-like/Quinoprotein amine dehydrogenase"/>
    <property type="match status" value="1"/>
</dbReference>